<dbReference type="AlphaFoldDB" id="A0A1M6HJR3"/>
<accession>A0A1M6HJR3</accession>
<keyword evidence="1" id="KW-1133">Transmembrane helix</keyword>
<keyword evidence="4" id="KW-1185">Reference proteome</keyword>
<dbReference type="STRING" id="1122934.SAMN02745691_01553"/>
<feature type="domain" description="DUF4342" evidence="2">
    <location>
        <begin position="74"/>
        <end position="137"/>
    </location>
</feature>
<dbReference type="CDD" id="cd14360">
    <property type="entry name" value="UBA_NAC_like_bac"/>
    <property type="match status" value="1"/>
</dbReference>
<dbReference type="Gene3D" id="1.10.8.10">
    <property type="entry name" value="DNA helicase RuvA subunit, C-terminal domain"/>
    <property type="match status" value="1"/>
</dbReference>
<dbReference type="OrthoDB" id="3183239at2"/>
<evidence type="ECO:0000256" key="1">
    <source>
        <dbReference type="SAM" id="Phobius"/>
    </source>
</evidence>
<keyword evidence="1" id="KW-0472">Membrane</keyword>
<dbReference type="Proteomes" id="UP000184342">
    <property type="component" value="Unassembled WGS sequence"/>
</dbReference>
<dbReference type="InterPro" id="IPR025642">
    <property type="entry name" value="DUF4342"/>
</dbReference>
<evidence type="ECO:0000313" key="3">
    <source>
        <dbReference type="EMBL" id="SHJ22476.1"/>
    </source>
</evidence>
<evidence type="ECO:0000259" key="2">
    <source>
        <dbReference type="Pfam" id="PF14242"/>
    </source>
</evidence>
<gene>
    <name evidence="3" type="ORF">SAMN02745691_01553</name>
</gene>
<name>A0A1M6HJR3_9FIRM</name>
<proteinExistence type="predicted"/>
<dbReference type="EMBL" id="FQYT01000015">
    <property type="protein sequence ID" value="SHJ22476.1"/>
    <property type="molecule type" value="Genomic_DNA"/>
</dbReference>
<sequence length="178" mass="20429">MNQFEKVEKLREKADVTYEEARAALDACNWDMLDAIVYLEKLGKVHGFQSTRHTTHYEEPEHFEQTASQYTEEKSSFKNTVKKFFKWCSKMIKKGNEHHFDVKRKGEGLISIPITILVVLILVAFWAVIILLIVGLFFGCHYSLRGPDIKTDTINNAMGKASAAAENIKNDIKNNFNE</sequence>
<evidence type="ECO:0000313" key="4">
    <source>
        <dbReference type="Proteomes" id="UP000184342"/>
    </source>
</evidence>
<dbReference type="Pfam" id="PF14242">
    <property type="entry name" value="DUF4342"/>
    <property type="match status" value="1"/>
</dbReference>
<reference evidence="3 4" key="1">
    <citation type="submission" date="2016-11" db="EMBL/GenBank/DDBJ databases">
        <authorList>
            <person name="Jaros S."/>
            <person name="Januszkiewicz K."/>
            <person name="Wedrychowicz H."/>
        </authorList>
    </citation>
    <scope>NUCLEOTIDE SEQUENCE [LARGE SCALE GENOMIC DNA]</scope>
    <source>
        <strain evidence="3 4">DSM 15970</strain>
    </source>
</reference>
<keyword evidence="1" id="KW-0812">Transmembrane</keyword>
<dbReference type="RefSeq" id="WP_073993801.1">
    <property type="nucleotide sequence ID" value="NZ_FQYT01000015.1"/>
</dbReference>
<feature type="transmembrane region" description="Helical" evidence="1">
    <location>
        <begin position="114"/>
        <end position="138"/>
    </location>
</feature>
<dbReference type="InterPro" id="IPR009060">
    <property type="entry name" value="UBA-like_sf"/>
</dbReference>
<organism evidence="3 4">
    <name type="scientific">Parasporobacterium paucivorans DSM 15970</name>
    <dbReference type="NCBI Taxonomy" id="1122934"/>
    <lineage>
        <taxon>Bacteria</taxon>
        <taxon>Bacillati</taxon>
        <taxon>Bacillota</taxon>
        <taxon>Clostridia</taxon>
        <taxon>Lachnospirales</taxon>
        <taxon>Lachnospiraceae</taxon>
        <taxon>Parasporobacterium</taxon>
    </lineage>
</organism>
<dbReference type="SUPFAM" id="SSF46934">
    <property type="entry name" value="UBA-like"/>
    <property type="match status" value="1"/>
</dbReference>
<protein>
    <recommendedName>
        <fullName evidence="2">DUF4342 domain-containing protein</fullName>
    </recommendedName>
</protein>